<evidence type="ECO:0000256" key="1">
    <source>
        <dbReference type="ARBA" id="ARBA00001947"/>
    </source>
</evidence>
<sequence>MTVDILAFGAHADDVEIGMAGTIAKLSGKGKKVVICDITKAELSSNGTVETRQIEAKNAADILGVYERITLDLPDRGIMINDESIGKLVEVIRRYEPTLVFAPYQKDRHPDHGRVGDLVKEAVFSAKIHKYKPDRFHAHNVQALYYYFINGFTQPSFVIDIEPFMNTKLTSLKCYTSQFYQRDGVKTPLTEGYLEGIEARERVIGKMVGKKFAEGFLSDTPLVLNDDLLGDFK</sequence>
<dbReference type="Proteomes" id="UP000074108">
    <property type="component" value="Unassembled WGS sequence"/>
</dbReference>
<dbReference type="GO" id="GO:0071793">
    <property type="term" value="P:bacillithiol biosynthetic process"/>
    <property type="evidence" value="ECO:0007669"/>
    <property type="project" value="InterPro"/>
</dbReference>
<dbReference type="NCBIfam" id="TIGR04001">
    <property type="entry name" value="thiol_BshB1"/>
    <property type="match status" value="1"/>
</dbReference>
<dbReference type="InterPro" id="IPR023842">
    <property type="entry name" value="Bacillithiol_biosynth_BshB1"/>
</dbReference>
<organism evidence="3 4">
    <name type="scientific">Bacillus coahuilensis p1.1.43</name>
    <dbReference type="NCBI Taxonomy" id="1150625"/>
    <lineage>
        <taxon>Bacteria</taxon>
        <taxon>Bacillati</taxon>
        <taxon>Bacillota</taxon>
        <taxon>Bacilli</taxon>
        <taxon>Bacillales</taxon>
        <taxon>Bacillaceae</taxon>
        <taxon>Bacillus</taxon>
    </lineage>
</organism>
<dbReference type="GO" id="GO:0016811">
    <property type="term" value="F:hydrolase activity, acting on carbon-nitrogen (but not peptide) bonds, in linear amides"/>
    <property type="evidence" value="ECO:0007669"/>
    <property type="project" value="TreeGrafter"/>
</dbReference>
<dbReference type="PANTHER" id="PTHR12993:SF30">
    <property type="entry name" value="N-ACETYL-ALPHA-D-GLUCOSAMINYL L-MALATE DEACETYLASE 1"/>
    <property type="match status" value="1"/>
</dbReference>
<dbReference type="SUPFAM" id="SSF102588">
    <property type="entry name" value="LmbE-like"/>
    <property type="match status" value="1"/>
</dbReference>
<comment type="catalytic activity">
    <reaction evidence="2">
        <text>(S)-malyl N-acetyl-alpha-D-glucosaminide + H2O = (S)-malyl alpha-D-glucosaminide + acetate</text>
        <dbReference type="Rhea" id="RHEA:33411"/>
        <dbReference type="ChEBI" id="CHEBI:15377"/>
        <dbReference type="ChEBI" id="CHEBI:30089"/>
        <dbReference type="ChEBI" id="CHEBI:64870"/>
        <dbReference type="ChEBI" id="CHEBI:64871"/>
    </reaction>
</comment>
<reference evidence="3 4" key="1">
    <citation type="journal article" date="2016" name="Front. Microbiol.">
        <title>Microevolution Analysis of Bacillus coahuilensis Unveils Differences in Phosphorus Acquisition Strategies and Their Regulation.</title>
        <authorList>
            <person name="Gomez-Lunar Z."/>
            <person name="Hernandez-Gonzalez I."/>
            <person name="Rodriguez-Torres M.D."/>
            <person name="Souza V."/>
            <person name="Olmedo-Alvarez G."/>
        </authorList>
    </citation>
    <scope>NUCLEOTIDE SEQUENCE [LARGE SCALE GENOMIC DNA]</scope>
    <source>
        <strain evidence="4">p1.1.43</strain>
    </source>
</reference>
<dbReference type="InterPro" id="IPR024078">
    <property type="entry name" value="LmbE-like_dom_sf"/>
</dbReference>
<evidence type="ECO:0000313" key="3">
    <source>
        <dbReference type="EMBL" id="KUP06555.1"/>
    </source>
</evidence>
<accession>A0A147K8V3</accession>
<dbReference type="GO" id="GO:0019213">
    <property type="term" value="F:deacetylase activity"/>
    <property type="evidence" value="ECO:0007669"/>
    <property type="project" value="InterPro"/>
</dbReference>
<dbReference type="EMBL" id="LDYG01000028">
    <property type="protein sequence ID" value="KUP06555.1"/>
    <property type="molecule type" value="Genomic_DNA"/>
</dbReference>
<dbReference type="Gene3D" id="3.40.50.10320">
    <property type="entry name" value="LmbE-like"/>
    <property type="match status" value="1"/>
</dbReference>
<dbReference type="RefSeq" id="WP_059351084.1">
    <property type="nucleotide sequence ID" value="NZ_LDYG01000028.1"/>
</dbReference>
<protein>
    <submittedName>
        <fullName evidence="3">Deacetylase</fullName>
    </submittedName>
</protein>
<dbReference type="AlphaFoldDB" id="A0A147K8V3"/>
<evidence type="ECO:0000313" key="4">
    <source>
        <dbReference type="Proteomes" id="UP000074108"/>
    </source>
</evidence>
<comment type="caution">
    <text evidence="3">The sequence shown here is derived from an EMBL/GenBank/DDBJ whole genome shotgun (WGS) entry which is preliminary data.</text>
</comment>
<dbReference type="InterPro" id="IPR003737">
    <property type="entry name" value="GlcNAc_PI_deacetylase-related"/>
</dbReference>
<dbReference type="STRING" id="1150625.Q75_08515"/>
<dbReference type="PATRIC" id="fig|1150625.3.peg.1804"/>
<comment type="cofactor">
    <cofactor evidence="1">
        <name>Zn(2+)</name>
        <dbReference type="ChEBI" id="CHEBI:29105"/>
    </cofactor>
</comment>
<dbReference type="PANTHER" id="PTHR12993">
    <property type="entry name" value="N-ACETYLGLUCOSAMINYL-PHOSPHATIDYLINOSITOL DE-N-ACETYLASE-RELATED"/>
    <property type="match status" value="1"/>
</dbReference>
<dbReference type="OrthoDB" id="9778719at2"/>
<evidence type="ECO:0000256" key="2">
    <source>
        <dbReference type="ARBA" id="ARBA00024609"/>
    </source>
</evidence>
<gene>
    <name evidence="3" type="ORF">Q75_08515</name>
</gene>
<proteinExistence type="predicted"/>
<name>A0A147K8V3_9BACI</name>
<keyword evidence="4" id="KW-1185">Reference proteome</keyword>
<dbReference type="Pfam" id="PF02585">
    <property type="entry name" value="PIG-L"/>
    <property type="match status" value="1"/>
</dbReference>